<dbReference type="Proteomes" id="UP001633002">
    <property type="component" value="Unassembled WGS sequence"/>
</dbReference>
<comment type="caution">
    <text evidence="1">The sequence shown here is derived from an EMBL/GenBank/DDBJ whole genome shotgun (WGS) entry which is preliminary data.</text>
</comment>
<dbReference type="AlphaFoldDB" id="A0ABD3GK33"/>
<dbReference type="EMBL" id="JBJQOH010000007">
    <property type="protein sequence ID" value="KAL3678440.1"/>
    <property type="molecule type" value="Genomic_DNA"/>
</dbReference>
<name>A0ABD3GK33_9MARC</name>
<keyword evidence="2" id="KW-1185">Reference proteome</keyword>
<organism evidence="1 2">
    <name type="scientific">Riccia sorocarpa</name>
    <dbReference type="NCBI Taxonomy" id="122646"/>
    <lineage>
        <taxon>Eukaryota</taxon>
        <taxon>Viridiplantae</taxon>
        <taxon>Streptophyta</taxon>
        <taxon>Embryophyta</taxon>
        <taxon>Marchantiophyta</taxon>
        <taxon>Marchantiopsida</taxon>
        <taxon>Marchantiidae</taxon>
        <taxon>Marchantiales</taxon>
        <taxon>Ricciaceae</taxon>
        <taxon>Riccia</taxon>
    </lineage>
</organism>
<protein>
    <submittedName>
        <fullName evidence="1">Uncharacterized protein</fullName>
    </submittedName>
</protein>
<sequence>MVQLFVDGACSLIMQSSPLPWCMSKKLHSVTVARLGLARRGNGLGLQVSDVGKVSRQFFPLSAAEQEAVRGVRRKRESSCHESCSFKRRQELLRPSLSGFESPFKMVVPATGRCNSMESFMDTS</sequence>
<gene>
    <name evidence="1" type="ORF">R1sor_021396</name>
</gene>
<accession>A0ABD3GK33</accession>
<evidence type="ECO:0000313" key="2">
    <source>
        <dbReference type="Proteomes" id="UP001633002"/>
    </source>
</evidence>
<dbReference type="PANTHER" id="PTHR36372">
    <property type="entry name" value="EXPRESSED PROTEIN"/>
    <property type="match status" value="1"/>
</dbReference>
<evidence type="ECO:0000313" key="1">
    <source>
        <dbReference type="EMBL" id="KAL3678440.1"/>
    </source>
</evidence>
<proteinExistence type="predicted"/>
<reference evidence="1 2" key="1">
    <citation type="submission" date="2024-09" db="EMBL/GenBank/DDBJ databases">
        <title>Chromosome-scale assembly of Riccia sorocarpa.</title>
        <authorList>
            <person name="Paukszto L."/>
        </authorList>
    </citation>
    <scope>NUCLEOTIDE SEQUENCE [LARGE SCALE GENOMIC DNA]</scope>
    <source>
        <strain evidence="1">LP-2024</strain>
        <tissue evidence="1">Aerial parts of the thallus</tissue>
    </source>
</reference>